<dbReference type="GO" id="GO:0022857">
    <property type="term" value="F:transmembrane transporter activity"/>
    <property type="evidence" value="ECO:0007669"/>
    <property type="project" value="UniProtKB-ARBA"/>
</dbReference>
<dbReference type="InterPro" id="IPR003593">
    <property type="entry name" value="AAA+_ATPase"/>
</dbReference>
<dbReference type="SMART" id="SM00382">
    <property type="entry name" value="AAA"/>
    <property type="match status" value="1"/>
</dbReference>
<dbReference type="PROSITE" id="PS50893">
    <property type="entry name" value="ABC_TRANSPORTER_2"/>
    <property type="match status" value="1"/>
</dbReference>
<dbReference type="Proteomes" id="UP000576082">
    <property type="component" value="Unassembled WGS sequence"/>
</dbReference>
<dbReference type="InterPro" id="IPR003439">
    <property type="entry name" value="ABC_transporter-like_ATP-bd"/>
</dbReference>
<organism evidence="7 8">
    <name type="scientific">Flammeovirga aprica JL-4</name>
    <dbReference type="NCBI Taxonomy" id="694437"/>
    <lineage>
        <taxon>Bacteria</taxon>
        <taxon>Pseudomonadati</taxon>
        <taxon>Bacteroidota</taxon>
        <taxon>Cytophagia</taxon>
        <taxon>Cytophagales</taxon>
        <taxon>Flammeovirgaceae</taxon>
        <taxon>Flammeovirga</taxon>
    </lineage>
</organism>
<keyword evidence="1" id="KW-0813">Transport</keyword>
<evidence type="ECO:0000256" key="3">
    <source>
        <dbReference type="ARBA" id="ARBA00022840"/>
    </source>
</evidence>
<dbReference type="EMBL" id="JABANE010000159">
    <property type="protein sequence ID" value="NME72425.1"/>
    <property type="molecule type" value="Genomic_DNA"/>
</dbReference>
<dbReference type="GO" id="GO:0016887">
    <property type="term" value="F:ATP hydrolysis activity"/>
    <property type="evidence" value="ECO:0007669"/>
    <property type="project" value="InterPro"/>
</dbReference>
<evidence type="ECO:0000256" key="5">
    <source>
        <dbReference type="ARBA" id="ARBA00038388"/>
    </source>
</evidence>
<evidence type="ECO:0000313" key="8">
    <source>
        <dbReference type="Proteomes" id="UP000576082"/>
    </source>
</evidence>
<proteinExistence type="inferred from homology"/>
<dbReference type="GO" id="GO:0005524">
    <property type="term" value="F:ATP binding"/>
    <property type="evidence" value="ECO:0007669"/>
    <property type="project" value="UniProtKB-KW"/>
</dbReference>
<dbReference type="CDD" id="cd03255">
    <property type="entry name" value="ABC_MJ0796_LolCDE_FtsE"/>
    <property type="match status" value="1"/>
</dbReference>
<dbReference type="PANTHER" id="PTHR42798">
    <property type="entry name" value="LIPOPROTEIN-RELEASING SYSTEM ATP-BINDING PROTEIN LOLD"/>
    <property type="match status" value="1"/>
</dbReference>
<keyword evidence="4" id="KW-1278">Translocase</keyword>
<keyword evidence="2" id="KW-0547">Nucleotide-binding</keyword>
<accession>A0A7X9S131</accession>
<dbReference type="Gene3D" id="3.40.50.300">
    <property type="entry name" value="P-loop containing nucleotide triphosphate hydrolases"/>
    <property type="match status" value="1"/>
</dbReference>
<evidence type="ECO:0000256" key="4">
    <source>
        <dbReference type="ARBA" id="ARBA00022967"/>
    </source>
</evidence>
<dbReference type="PROSITE" id="PS00211">
    <property type="entry name" value="ABC_TRANSPORTER_1"/>
    <property type="match status" value="1"/>
</dbReference>
<dbReference type="RefSeq" id="WP_169660616.1">
    <property type="nucleotide sequence ID" value="NZ_JABANE010000159.1"/>
</dbReference>
<dbReference type="PANTHER" id="PTHR42798:SF6">
    <property type="entry name" value="CELL DIVISION ATP-BINDING PROTEIN FTSE"/>
    <property type="match status" value="1"/>
</dbReference>
<keyword evidence="3 7" id="KW-0067">ATP-binding</keyword>
<dbReference type="SUPFAM" id="SSF52540">
    <property type="entry name" value="P-loop containing nucleoside triphosphate hydrolases"/>
    <property type="match status" value="1"/>
</dbReference>
<name>A0A7X9S131_9BACT</name>
<dbReference type="InterPro" id="IPR017911">
    <property type="entry name" value="MacB-like_ATP-bd"/>
</dbReference>
<evidence type="ECO:0000259" key="6">
    <source>
        <dbReference type="PROSITE" id="PS50893"/>
    </source>
</evidence>
<dbReference type="InterPro" id="IPR017871">
    <property type="entry name" value="ABC_transporter-like_CS"/>
</dbReference>
<sequence length="227" mass="25598">MIQLKKVFKSYTSDKQSTNVLKDISLTINEGEFVAVMGASGSGKSTLLNIMGLLDNFEEGELLLEEQECRRLSETERAELRNKKMGFVFQSFHLIPNKTVIKNIELALYYLKVKKKERRDRALKILEQLGLGDKTDQFPNNLSGGQKQRVAIGRAIVTQPSIIFADEPTGALDSKTSLEIMELLKEIHHQGKTIFMITHDINIAAYADRVIHIKDGQLFTEADTITN</sequence>
<reference evidence="7 8" key="1">
    <citation type="submission" date="2020-04" db="EMBL/GenBank/DDBJ databases">
        <title>Flammeovirga sp. SR4, a novel species isolated from seawater.</title>
        <authorList>
            <person name="Wang X."/>
        </authorList>
    </citation>
    <scope>NUCLEOTIDE SEQUENCE [LARGE SCALE GENOMIC DNA]</scope>
    <source>
        <strain evidence="7 8">ATCC 23126</strain>
    </source>
</reference>
<dbReference type="GO" id="GO:0098796">
    <property type="term" value="C:membrane protein complex"/>
    <property type="evidence" value="ECO:0007669"/>
    <property type="project" value="UniProtKB-ARBA"/>
</dbReference>
<comment type="similarity">
    <text evidence="5">Belongs to the ABC transporter superfamily. Macrolide exporter (TC 3.A.1.122) family.</text>
</comment>
<comment type="caution">
    <text evidence="7">The sequence shown here is derived from an EMBL/GenBank/DDBJ whole genome shotgun (WGS) entry which is preliminary data.</text>
</comment>
<dbReference type="AlphaFoldDB" id="A0A7X9S131"/>
<keyword evidence="8" id="KW-1185">Reference proteome</keyword>
<dbReference type="InterPro" id="IPR027417">
    <property type="entry name" value="P-loop_NTPase"/>
</dbReference>
<dbReference type="Pfam" id="PF00005">
    <property type="entry name" value="ABC_tran"/>
    <property type="match status" value="1"/>
</dbReference>
<evidence type="ECO:0000256" key="1">
    <source>
        <dbReference type="ARBA" id="ARBA00022448"/>
    </source>
</evidence>
<evidence type="ECO:0000313" key="7">
    <source>
        <dbReference type="EMBL" id="NME72425.1"/>
    </source>
</evidence>
<dbReference type="FunFam" id="3.40.50.300:FF:000032">
    <property type="entry name" value="Export ABC transporter ATP-binding protein"/>
    <property type="match status" value="1"/>
</dbReference>
<feature type="domain" description="ABC transporter" evidence="6">
    <location>
        <begin position="2"/>
        <end position="225"/>
    </location>
</feature>
<gene>
    <name evidence="7" type="ORF">HHU12_30975</name>
</gene>
<evidence type="ECO:0000256" key="2">
    <source>
        <dbReference type="ARBA" id="ARBA00022741"/>
    </source>
</evidence>
<protein>
    <submittedName>
        <fullName evidence="7">ABC transporter ATP-binding protein</fullName>
    </submittedName>
</protein>